<dbReference type="CDD" id="cd01650">
    <property type="entry name" value="RT_nLTR_like"/>
    <property type="match status" value="1"/>
</dbReference>
<organism evidence="3 4">
    <name type="scientific">Tanacetum coccineum</name>
    <dbReference type="NCBI Taxonomy" id="301880"/>
    <lineage>
        <taxon>Eukaryota</taxon>
        <taxon>Viridiplantae</taxon>
        <taxon>Streptophyta</taxon>
        <taxon>Embryophyta</taxon>
        <taxon>Tracheophyta</taxon>
        <taxon>Spermatophyta</taxon>
        <taxon>Magnoliopsida</taxon>
        <taxon>eudicotyledons</taxon>
        <taxon>Gunneridae</taxon>
        <taxon>Pentapetalae</taxon>
        <taxon>asterids</taxon>
        <taxon>campanulids</taxon>
        <taxon>Asterales</taxon>
        <taxon>Asteraceae</taxon>
        <taxon>Asteroideae</taxon>
        <taxon>Anthemideae</taxon>
        <taxon>Anthemidinae</taxon>
        <taxon>Tanacetum</taxon>
    </lineage>
</organism>
<comment type="caution">
    <text evidence="3">The sequence shown here is derived from an EMBL/GenBank/DDBJ whole genome shotgun (WGS) entry which is preliminary data.</text>
</comment>
<reference evidence="3" key="2">
    <citation type="submission" date="2022-01" db="EMBL/GenBank/DDBJ databases">
        <authorList>
            <person name="Yamashiro T."/>
            <person name="Shiraishi A."/>
            <person name="Satake H."/>
            <person name="Nakayama K."/>
        </authorList>
    </citation>
    <scope>NUCLEOTIDE SEQUENCE</scope>
</reference>
<evidence type="ECO:0000259" key="1">
    <source>
        <dbReference type="Pfam" id="PF00078"/>
    </source>
</evidence>
<evidence type="ECO:0000313" key="4">
    <source>
        <dbReference type="Proteomes" id="UP001151760"/>
    </source>
</evidence>
<gene>
    <name evidence="3" type="ORF">Tco_0974166</name>
</gene>
<feature type="domain" description="Reverse transcriptase" evidence="1">
    <location>
        <begin position="129"/>
        <end position="284"/>
    </location>
</feature>
<reference evidence="3" key="1">
    <citation type="journal article" date="2022" name="Int. J. Mol. Sci.">
        <title>Draft Genome of Tanacetum Coccineum: Genomic Comparison of Closely Related Tanacetum-Family Plants.</title>
        <authorList>
            <person name="Yamashiro T."/>
            <person name="Shiraishi A."/>
            <person name="Nakayama K."/>
            <person name="Satake H."/>
        </authorList>
    </citation>
    <scope>NUCLEOTIDE SEQUENCE</scope>
</reference>
<dbReference type="PANTHER" id="PTHR33116">
    <property type="entry name" value="REVERSE TRANSCRIPTASE ZINC-BINDING DOMAIN-CONTAINING PROTEIN-RELATED-RELATED"/>
    <property type="match status" value="1"/>
</dbReference>
<dbReference type="Pfam" id="PF00078">
    <property type="entry name" value="RVT_1"/>
    <property type="match status" value="1"/>
</dbReference>
<name>A0ABQ5EAT9_9ASTR</name>
<dbReference type="InterPro" id="IPR043502">
    <property type="entry name" value="DNA/RNA_pol_sf"/>
</dbReference>
<evidence type="ECO:0000313" key="3">
    <source>
        <dbReference type="EMBL" id="GJT48009.1"/>
    </source>
</evidence>
<accession>A0ABQ5EAT9</accession>
<dbReference type="InterPro" id="IPR026960">
    <property type="entry name" value="RVT-Znf"/>
</dbReference>
<dbReference type="PANTHER" id="PTHR33116:SF76">
    <property type="entry name" value="DUF4283 DOMAIN-CONTAINING PROTEIN"/>
    <property type="match status" value="1"/>
</dbReference>
<dbReference type="SUPFAM" id="SSF56672">
    <property type="entry name" value="DNA/RNA polymerases"/>
    <property type="match status" value="1"/>
</dbReference>
<keyword evidence="4" id="KW-1185">Reference proteome</keyword>
<evidence type="ECO:0000259" key="2">
    <source>
        <dbReference type="Pfam" id="PF13966"/>
    </source>
</evidence>
<dbReference type="Pfam" id="PF13966">
    <property type="entry name" value="zf-RVT"/>
    <property type="match status" value="1"/>
</dbReference>
<dbReference type="Proteomes" id="UP001151760">
    <property type="component" value="Unassembled WGS sequence"/>
</dbReference>
<proteinExistence type="predicted"/>
<sequence length="760" mass="87326">MSSPNHSTSDIEDAFSSMNILNYTSVSSDYFFLGSSTDCNILNEEGLFSNKVLADIASNMVRDVTNEEIKAAMFDIGDDRAPGPDGYTSVFFKKGWNIVGDDICNAVRDFFSNGLLLKEINHTFLALIPKVPTPLRVNDYRPISCCNVIYKCISKIITNRIMEGIKEVVSDNQSAFIPGRRISDNILITQELMHNYHRNRGSPRCAFKIDIQKAYDTVDWKFLENILIKFGFHNTMVKWIMACVSSTSFSLSINGNIHGFFKGRRGLRQGDPLSPYLFTLLINVRFANDLFIFARGDVESSRVIMDSLEEFKLTSGLISGIPKRELPVKYLGVPLISSGLLNRDCNILVEKAKNRIGDWKNKSLSFAGRLQLCKSIISSMHVFWASVLIILKGIIYDIHQLIRGFLWCNGELKRGKAKIAWEDICLPKSEGGLGLRNLEVFNFALMTTHIWNIISSKKSLWVRWIHTYKLRGRTIWDVPVKDEMSWGWRKLLQLRDIMRPFFWVKLGNGNSTSLWYDNWCSSSPLINYLTLRDISREGFLLTNTVADLVSNGTWSWPQSWLLKAPDLGLITCPALVSSVADLWQWCDRNGNISSFSVVKAWEAIRPRGNLVPWSRIVWFSHNIPRHAFHLWLVMRHGLKTHDKMRQWDVGGDTDLNLLRCMDLIPPVLQDILLYLLPMGNKRTAKSVFGKLILAASAYFIWVERNNRTFKKTRRSPEEIRDLIMVTVRLKLISFRFKNTTVVRQLLERWKMPNNFRLYGN</sequence>
<feature type="domain" description="Reverse transcriptase zinc-binding" evidence="2">
    <location>
        <begin position="595"/>
        <end position="651"/>
    </location>
</feature>
<dbReference type="InterPro" id="IPR000477">
    <property type="entry name" value="RT_dom"/>
</dbReference>
<evidence type="ECO:0008006" key="5">
    <source>
        <dbReference type="Google" id="ProtNLM"/>
    </source>
</evidence>
<protein>
    <recommendedName>
        <fullName evidence="5">Reverse transcriptase domain-containing protein</fullName>
    </recommendedName>
</protein>
<dbReference type="EMBL" id="BQNB010016116">
    <property type="protein sequence ID" value="GJT48009.1"/>
    <property type="molecule type" value="Genomic_DNA"/>
</dbReference>